<keyword evidence="2" id="KW-1185">Reference proteome</keyword>
<reference evidence="2" key="1">
    <citation type="journal article" date="2019" name="Int. J. Syst. Evol. Microbiol.">
        <title>The Global Catalogue of Microorganisms (GCM) 10K type strain sequencing project: providing services to taxonomists for standard genome sequencing and annotation.</title>
        <authorList>
            <consortium name="The Broad Institute Genomics Platform"/>
            <consortium name="The Broad Institute Genome Sequencing Center for Infectious Disease"/>
            <person name="Wu L."/>
            <person name="Ma J."/>
        </authorList>
    </citation>
    <scope>NUCLEOTIDE SEQUENCE [LARGE SCALE GENOMIC DNA]</scope>
    <source>
        <strain evidence="2">JCM 17137</strain>
    </source>
</reference>
<sequence>MPNRDLACAMASEATLLGGAITSELLGGAITADPAMAGPGARSPIVAVAAIADRVAAIRRR</sequence>
<proteinExistence type="predicted"/>
<dbReference type="Proteomes" id="UP001500908">
    <property type="component" value="Unassembled WGS sequence"/>
</dbReference>
<accession>A0ABP7F330</accession>
<evidence type="ECO:0000313" key="1">
    <source>
        <dbReference type="EMBL" id="GAA3730518.1"/>
    </source>
</evidence>
<name>A0ABP7F330_9ACTN</name>
<dbReference type="EMBL" id="BAABDD010000003">
    <property type="protein sequence ID" value="GAA3730518.1"/>
    <property type="molecule type" value="Genomic_DNA"/>
</dbReference>
<organism evidence="1 2">
    <name type="scientific">Salinactinospora qingdaonensis</name>
    <dbReference type="NCBI Taxonomy" id="702744"/>
    <lineage>
        <taxon>Bacteria</taxon>
        <taxon>Bacillati</taxon>
        <taxon>Actinomycetota</taxon>
        <taxon>Actinomycetes</taxon>
        <taxon>Streptosporangiales</taxon>
        <taxon>Nocardiopsidaceae</taxon>
        <taxon>Salinactinospora</taxon>
    </lineage>
</organism>
<evidence type="ECO:0000313" key="2">
    <source>
        <dbReference type="Proteomes" id="UP001500908"/>
    </source>
</evidence>
<comment type="caution">
    <text evidence="1">The sequence shown here is derived from an EMBL/GenBank/DDBJ whole genome shotgun (WGS) entry which is preliminary data.</text>
</comment>
<protein>
    <submittedName>
        <fullName evidence="1">Uncharacterized protein</fullName>
    </submittedName>
</protein>
<gene>
    <name evidence="1" type="ORF">GCM10022402_08990</name>
</gene>